<dbReference type="PATRIC" id="fig|1449976.3.peg.149"/>
<dbReference type="GO" id="GO:0005975">
    <property type="term" value="P:carbohydrate metabolic process"/>
    <property type="evidence" value="ECO:0007669"/>
    <property type="project" value="InterPro"/>
</dbReference>
<dbReference type="InterPro" id="IPR013320">
    <property type="entry name" value="ConA-like_dom_sf"/>
</dbReference>
<dbReference type="AlphaFoldDB" id="W5VXF4"/>
<feature type="signal peptide" evidence="4">
    <location>
        <begin position="1"/>
        <end position="27"/>
    </location>
</feature>
<evidence type="ECO:0000313" key="6">
    <source>
        <dbReference type="EMBL" id="AHH93523.1"/>
    </source>
</evidence>
<dbReference type="HOGENOM" id="CLU_297858_0_0_11"/>
<feature type="region of interest" description="Disordered" evidence="3">
    <location>
        <begin position="977"/>
        <end position="1010"/>
    </location>
</feature>
<dbReference type="InterPro" id="IPR006558">
    <property type="entry name" value="LamG-like"/>
</dbReference>
<dbReference type="Gene3D" id="2.60.120.200">
    <property type="match status" value="1"/>
</dbReference>
<sequence>MANPTGTLAAAVLVLAAGIPLAPAASAAPAEAVATVAVFGGAHTEDMTRLFNQINVNTVVRPLSQLGSTSLDGVDAVLVTADGYPSRPTQLGGAAAANLARFMDQGKRVYVEFATGDTGAMVQSAVSPVLATFPRVYVSGDSAFGNGLGNNAILDEHNSYYLPMSAPEGSSVPLSYGTVAGVGTAVFGPSADARPALIVADHGPGQLFYATSAMSNYLQGRYVLSARWQQLWVNIAVQLLPDSVRGKALRAYAPIKAYTTPRVWAEPNTPVTLNIESPRDQSLVVTLDGQPLPAPRSAANGALAAPQVSLAPGTHVFTVRAQNSISATTVPITVQHRDQAYRSMLAKAVDWYQRSGVMLGRGDGSAAVAEGFSSEIGPDGRNPFKPDIRGDGVTETAYAFQLYGQLTGNRQYTNTASNIMDQVYGRMQIPTQDALYGLFETRGYWPGAHTPEEYVFRDDEGWISLLTQVYAQIVPNDRHMVQALRSVESLNRTARADGIQPYVGPGTDMLGVSWDFIAHLAVSPQFGSDPHYQSMAAAALFYAYATTGAEKYLRTALNSVDFFLSQLPNIGMEKSRSEEYGRALLVLAAAYHYTGNGKYYRVLSDFASFYARLQDPATGAIPEWDGVNPRSNEDYGTYESTVIQQNGDKVTDQLYTTGFLAMNLWIAYKATGIGTFRALDLNLIDYLSRIQIQSADPTLNGTWMRAFDYGNWEYYGSGADVGWGPYAVETGWTNAPIMIGTLLYLLDQSFWPSPVAARDADVRRVTGEFDEIAKTLPSPQYGELFNSPVLNRPDKAFTLEAWIRPDQRTVDKRYVGLVSKTTSSLWLRGGHLYGEFLTTSGNWITVQSQATVPANAWTHTAVTYDGNTLALWINGAKTEEVPAVGLSVQRTGEPLAVGAHNPQYLGQGYFFGGQIDEVRSSDIARTWEGVPTGPYTPDGNTLALLHFDEQGNPIIDSSGNGLVGDLVGGPRWTGSGRFGGGLSLSPNPSAPNQRDAGHRGSGRAALTGGR</sequence>
<evidence type="ECO:0000259" key="5">
    <source>
        <dbReference type="SMART" id="SM00560"/>
    </source>
</evidence>
<keyword evidence="7" id="KW-1185">Reference proteome</keyword>
<evidence type="ECO:0000256" key="3">
    <source>
        <dbReference type="SAM" id="MobiDB-lite"/>
    </source>
</evidence>
<feature type="domain" description="LamG-like jellyroll fold" evidence="5">
    <location>
        <begin position="795"/>
        <end position="928"/>
    </location>
</feature>
<organism evidence="6 7">
    <name type="scientific">Kutzneria albida DSM 43870</name>
    <dbReference type="NCBI Taxonomy" id="1449976"/>
    <lineage>
        <taxon>Bacteria</taxon>
        <taxon>Bacillati</taxon>
        <taxon>Actinomycetota</taxon>
        <taxon>Actinomycetes</taxon>
        <taxon>Pseudonocardiales</taxon>
        <taxon>Pseudonocardiaceae</taxon>
        <taxon>Kutzneria</taxon>
    </lineage>
</organism>
<dbReference type="Pfam" id="PF13385">
    <property type="entry name" value="Laminin_G_3"/>
    <property type="match status" value="1"/>
</dbReference>
<feature type="chain" id="PRO_5004872706" description="LamG-like jellyroll fold domain-containing protein" evidence="4">
    <location>
        <begin position="28"/>
        <end position="1010"/>
    </location>
</feature>
<keyword evidence="1 4" id="KW-0732">Signal</keyword>
<keyword evidence="2" id="KW-1015">Disulfide bond</keyword>
<proteinExistence type="predicted"/>
<dbReference type="InterPro" id="IPR008928">
    <property type="entry name" value="6-hairpin_glycosidase_sf"/>
</dbReference>
<dbReference type="SUPFAM" id="SSF48208">
    <property type="entry name" value="Six-hairpin glycosidases"/>
    <property type="match status" value="1"/>
</dbReference>
<dbReference type="EMBL" id="CP007155">
    <property type="protein sequence ID" value="AHH93523.1"/>
    <property type="molecule type" value="Genomic_DNA"/>
</dbReference>
<dbReference type="eggNOG" id="COG1409">
    <property type="taxonomic scope" value="Bacteria"/>
</dbReference>
<dbReference type="OrthoDB" id="9757939at2"/>
<name>W5VXF4_9PSEU</name>
<reference evidence="6 7" key="1">
    <citation type="journal article" date="2014" name="BMC Genomics">
        <title>Complete genome sequence of producer of the glycopeptide antibiotic Aculeximycin Kutzneria albida DSM 43870T, a representative of minor genus of Pseudonocardiaceae.</title>
        <authorList>
            <person name="Rebets Y."/>
            <person name="Tokovenko B."/>
            <person name="Lushchyk I."/>
            <person name="Ruckert C."/>
            <person name="Zaburannyi N."/>
            <person name="Bechthold A."/>
            <person name="Kalinowski J."/>
            <person name="Luzhetskyy A."/>
        </authorList>
    </citation>
    <scope>NUCLEOTIDE SEQUENCE [LARGE SCALE GENOMIC DNA]</scope>
    <source>
        <strain evidence="6">DSM 43870</strain>
    </source>
</reference>
<dbReference type="RefSeq" id="WP_025353813.1">
    <property type="nucleotide sequence ID" value="NZ_CP007155.1"/>
</dbReference>
<dbReference type="Proteomes" id="UP000019225">
    <property type="component" value="Chromosome"/>
</dbReference>
<dbReference type="STRING" id="1449976.KALB_146"/>
<evidence type="ECO:0000256" key="4">
    <source>
        <dbReference type="SAM" id="SignalP"/>
    </source>
</evidence>
<protein>
    <recommendedName>
        <fullName evidence="5">LamG-like jellyroll fold domain-containing protein</fullName>
    </recommendedName>
</protein>
<dbReference type="SMART" id="SM00560">
    <property type="entry name" value="LamGL"/>
    <property type="match status" value="1"/>
</dbReference>
<evidence type="ECO:0000313" key="7">
    <source>
        <dbReference type="Proteomes" id="UP000019225"/>
    </source>
</evidence>
<evidence type="ECO:0000256" key="1">
    <source>
        <dbReference type="ARBA" id="ARBA00022729"/>
    </source>
</evidence>
<dbReference type="SUPFAM" id="SSF49899">
    <property type="entry name" value="Concanavalin A-like lectins/glucanases"/>
    <property type="match status" value="1"/>
</dbReference>
<gene>
    <name evidence="6" type="ORF">KALB_146</name>
</gene>
<dbReference type="KEGG" id="kal:KALB_146"/>
<evidence type="ECO:0000256" key="2">
    <source>
        <dbReference type="ARBA" id="ARBA00023157"/>
    </source>
</evidence>
<accession>W5VXF4</accession>